<keyword evidence="1" id="KW-0472">Membrane</keyword>
<proteinExistence type="predicted"/>
<comment type="caution">
    <text evidence="2">The sequence shown here is derived from an EMBL/GenBank/DDBJ whole genome shotgun (WGS) entry which is preliminary data.</text>
</comment>
<feature type="transmembrane region" description="Helical" evidence="1">
    <location>
        <begin position="12"/>
        <end position="32"/>
    </location>
</feature>
<dbReference type="OrthoDB" id="9879893at2"/>
<accession>I4EKZ3</accession>
<keyword evidence="1" id="KW-0812">Transmembrane</keyword>
<organism evidence="2 3">
    <name type="scientific">Nitrolancea hollandica Lb</name>
    <dbReference type="NCBI Taxonomy" id="1129897"/>
    <lineage>
        <taxon>Bacteria</taxon>
        <taxon>Pseudomonadati</taxon>
        <taxon>Thermomicrobiota</taxon>
        <taxon>Thermomicrobia</taxon>
        <taxon>Sphaerobacterales</taxon>
        <taxon>Sphaerobacterineae</taxon>
        <taxon>Sphaerobacteraceae</taxon>
        <taxon>Nitrolancea</taxon>
    </lineage>
</organism>
<dbReference type="EMBL" id="CAGS01000431">
    <property type="protein sequence ID" value="CCF85355.1"/>
    <property type="molecule type" value="Genomic_DNA"/>
</dbReference>
<name>I4EKZ3_9BACT</name>
<keyword evidence="3" id="KW-1185">Reference proteome</keyword>
<evidence type="ECO:0000256" key="1">
    <source>
        <dbReference type="SAM" id="Phobius"/>
    </source>
</evidence>
<evidence type="ECO:0000313" key="3">
    <source>
        <dbReference type="Proteomes" id="UP000004221"/>
    </source>
</evidence>
<dbReference type="RefSeq" id="WP_008480193.1">
    <property type="nucleotide sequence ID" value="NZ_CAGS01000431.1"/>
</dbReference>
<reference evidence="2 3" key="1">
    <citation type="journal article" date="2012" name="ISME J.">
        <title>Nitrification expanded: discovery, physiology and genomics of a nitrite-oxidizing bacterium from the phylum Chloroflexi.</title>
        <authorList>
            <person name="Sorokin D.Y."/>
            <person name="Lucker S."/>
            <person name="Vejmelkova D."/>
            <person name="Kostrikina N.A."/>
            <person name="Kleerebezem R."/>
            <person name="Rijpstra W.I."/>
            <person name="Damste J.S."/>
            <person name="Le Paslier D."/>
            <person name="Muyzer G."/>
            <person name="Wagner M."/>
            <person name="van Loosdrecht M.C."/>
            <person name="Daims H."/>
        </authorList>
    </citation>
    <scope>NUCLEOTIDE SEQUENCE [LARGE SCALE GENOMIC DNA]</scope>
    <source>
        <strain evidence="3">none</strain>
    </source>
</reference>
<evidence type="ECO:0000313" key="2">
    <source>
        <dbReference type="EMBL" id="CCF85355.1"/>
    </source>
</evidence>
<gene>
    <name evidence="2" type="ORF">NITHO_4870012</name>
</gene>
<sequence length="234" mass="25891">MPVEGKPAPSKMQLLVIIVIMVSLFMICGRGGDGNTPAQSVSNKGLSQAYVYSDAAMKSAYADAGGNANTPLGAAVLDSDRTEAIKHLYHLATAEAGTFNGDTSGFYDWLVEYFRWEMGEPSRIDYDALLEHTKRQIQIATTQPKSDIGKRIRKIEASEDPLFPGGGPEVYWDYLFHPYWKLLFNATSMQYELASLEFPRLAEGYKMSQFTSDNASDFGAFLVQNGDILWAGMK</sequence>
<keyword evidence="1" id="KW-1133">Transmembrane helix</keyword>
<dbReference type="AlphaFoldDB" id="I4EKZ3"/>
<protein>
    <submittedName>
        <fullName evidence="2">Uncharacterized protein</fullName>
    </submittedName>
</protein>
<dbReference type="Proteomes" id="UP000004221">
    <property type="component" value="Unassembled WGS sequence"/>
</dbReference>